<evidence type="ECO:0000259" key="2">
    <source>
        <dbReference type="PROSITE" id="PS51029"/>
    </source>
</evidence>
<dbReference type="SMART" id="SM00595">
    <property type="entry name" value="MADF"/>
    <property type="match status" value="1"/>
</dbReference>
<evidence type="ECO:0000313" key="3">
    <source>
        <dbReference type="EMBL" id="SBR08080.1"/>
    </source>
</evidence>
<feature type="domain" description="MADF" evidence="2">
    <location>
        <begin position="15"/>
        <end position="99"/>
    </location>
</feature>
<dbReference type="PROSITE" id="PS51029">
    <property type="entry name" value="MADF"/>
    <property type="match status" value="1"/>
</dbReference>
<feature type="region of interest" description="Disordered" evidence="1">
    <location>
        <begin position="236"/>
        <end position="308"/>
    </location>
</feature>
<protein>
    <recommendedName>
        <fullName evidence="2">MADF domain-containing protein</fullName>
    </recommendedName>
</protein>
<dbReference type="InterPro" id="IPR039353">
    <property type="entry name" value="TF_Adf1"/>
</dbReference>
<dbReference type="AlphaFoldDB" id="A0A1A8JEE4"/>
<gene>
    <name evidence="3" type="primary">Nfu_g_1_014847</name>
</gene>
<feature type="compositionally biased region" description="Polar residues" evidence="1">
    <location>
        <begin position="131"/>
        <end position="145"/>
    </location>
</feature>
<organism evidence="3">
    <name type="scientific">Nothobranchius kuhntae</name>
    <name type="common">Beira killifish</name>
    <dbReference type="NCBI Taxonomy" id="321403"/>
    <lineage>
        <taxon>Eukaryota</taxon>
        <taxon>Metazoa</taxon>
        <taxon>Chordata</taxon>
        <taxon>Craniata</taxon>
        <taxon>Vertebrata</taxon>
        <taxon>Euteleostomi</taxon>
        <taxon>Actinopterygii</taxon>
        <taxon>Neopterygii</taxon>
        <taxon>Teleostei</taxon>
        <taxon>Neoteleostei</taxon>
        <taxon>Acanthomorphata</taxon>
        <taxon>Ovalentaria</taxon>
        <taxon>Atherinomorphae</taxon>
        <taxon>Cyprinodontiformes</taxon>
        <taxon>Nothobranchiidae</taxon>
        <taxon>Nothobranchius</taxon>
    </lineage>
</organism>
<dbReference type="Pfam" id="PF10545">
    <property type="entry name" value="MADF_DNA_bdg"/>
    <property type="match status" value="1"/>
</dbReference>
<dbReference type="PANTHER" id="PTHR12243">
    <property type="entry name" value="MADF DOMAIN TRANSCRIPTION FACTOR"/>
    <property type="match status" value="1"/>
</dbReference>
<dbReference type="PANTHER" id="PTHR12243:SF67">
    <property type="entry name" value="COREPRESSOR OF PANGOLIN, ISOFORM A-RELATED"/>
    <property type="match status" value="1"/>
</dbReference>
<feature type="compositionally biased region" description="Pro residues" evidence="1">
    <location>
        <begin position="249"/>
        <end position="270"/>
    </location>
</feature>
<proteinExistence type="predicted"/>
<feature type="region of interest" description="Disordered" evidence="1">
    <location>
        <begin position="102"/>
        <end position="172"/>
    </location>
</feature>
<name>A0A1A8JEE4_NOTKU</name>
<evidence type="ECO:0000256" key="1">
    <source>
        <dbReference type="SAM" id="MobiDB-lite"/>
    </source>
</evidence>
<feature type="compositionally biased region" description="Polar residues" evidence="1">
    <location>
        <begin position="285"/>
        <end position="297"/>
    </location>
</feature>
<reference evidence="3" key="2">
    <citation type="submission" date="2016-06" db="EMBL/GenBank/DDBJ databases">
        <title>The genome of a short-lived fish provides insights into sex chromosome evolution and the genetic control of aging.</title>
        <authorList>
            <person name="Reichwald K."/>
            <person name="Felder M."/>
            <person name="Petzold A."/>
            <person name="Koch P."/>
            <person name="Groth M."/>
            <person name="Platzer M."/>
        </authorList>
    </citation>
    <scope>NUCLEOTIDE SEQUENCE</scope>
    <source>
        <tissue evidence="3">Brain</tissue>
    </source>
</reference>
<sequence length="308" mass="34916">MAQQRGRWSSEMEERLVGMWQQRECLYNVSCKAYHNRNDRERSWAELATALDMPVEEVKTRVTALRSQYGKLLKAGGKPLTTKQKWIFRSLTFLRNHVVTQRATESTLPQSAKDALAAERDPIGDPDDDVSQMSEETSVEEQSSLHNDDDFSPPVSPSRPAKRQKKSQSADDIEMEKLKILQQMAAAFGAGKSRSGAFSDSNFGAQVAEELRLIKNHLIKTRVKRKIMNDLYEAQEKDAMDAQPSTSYQPPPTYPVPPSVHMPKTHPPPLHTYTIPQAPPLPLTGHNQYQLQNNDQIHSFKFKMEDDG</sequence>
<accession>A0A1A8JEE4</accession>
<dbReference type="EMBL" id="HAED01021391">
    <property type="protein sequence ID" value="SBR08080.1"/>
    <property type="molecule type" value="Transcribed_RNA"/>
</dbReference>
<reference evidence="3" key="1">
    <citation type="submission" date="2016-05" db="EMBL/GenBank/DDBJ databases">
        <authorList>
            <person name="Lavstsen T."/>
            <person name="Jespersen J.S."/>
        </authorList>
    </citation>
    <scope>NUCLEOTIDE SEQUENCE</scope>
    <source>
        <tissue evidence="3">Brain</tissue>
    </source>
</reference>
<dbReference type="InterPro" id="IPR006578">
    <property type="entry name" value="MADF-dom"/>
</dbReference>